<evidence type="ECO:0000313" key="12">
    <source>
        <dbReference type="EMBL" id="ORX33742.1"/>
    </source>
</evidence>
<feature type="transmembrane region" description="Helical" evidence="10">
    <location>
        <begin position="189"/>
        <end position="207"/>
    </location>
</feature>
<feature type="transmembrane region" description="Helical" evidence="10">
    <location>
        <begin position="73"/>
        <end position="92"/>
    </location>
</feature>
<keyword evidence="2 8" id="KW-0813">Transport</keyword>
<evidence type="ECO:0000259" key="11">
    <source>
        <dbReference type="Pfam" id="PF07885"/>
    </source>
</evidence>
<feature type="region of interest" description="Disordered" evidence="9">
    <location>
        <begin position="745"/>
        <end position="794"/>
    </location>
</feature>
<comment type="caution">
    <text evidence="12">The sequence shown here is derived from an EMBL/GenBank/DDBJ whole genome shotgun (WGS) entry which is preliminary data.</text>
</comment>
<name>A0A1Y1U6X0_9TREE</name>
<dbReference type="PRINTS" id="PR01333">
    <property type="entry name" value="2POREKCHANEL"/>
</dbReference>
<dbReference type="GO" id="GO:0005886">
    <property type="term" value="C:plasma membrane"/>
    <property type="evidence" value="ECO:0007669"/>
    <property type="project" value="TreeGrafter"/>
</dbReference>
<keyword evidence="6 10" id="KW-0472">Membrane</keyword>
<feature type="transmembrane region" description="Helical" evidence="10">
    <location>
        <begin position="346"/>
        <end position="364"/>
    </location>
</feature>
<keyword evidence="13" id="KW-1185">Reference proteome</keyword>
<organism evidence="12 13">
    <name type="scientific">Kockovaella imperatae</name>
    <dbReference type="NCBI Taxonomy" id="4999"/>
    <lineage>
        <taxon>Eukaryota</taxon>
        <taxon>Fungi</taxon>
        <taxon>Dikarya</taxon>
        <taxon>Basidiomycota</taxon>
        <taxon>Agaricomycotina</taxon>
        <taxon>Tremellomycetes</taxon>
        <taxon>Tremellales</taxon>
        <taxon>Cuniculitremaceae</taxon>
        <taxon>Kockovaella</taxon>
    </lineage>
</organism>
<dbReference type="Pfam" id="PF07885">
    <property type="entry name" value="Ion_trans_2"/>
    <property type="match status" value="2"/>
</dbReference>
<feature type="domain" description="Potassium channel" evidence="11">
    <location>
        <begin position="196"/>
        <end position="268"/>
    </location>
</feature>
<evidence type="ECO:0000256" key="1">
    <source>
        <dbReference type="ARBA" id="ARBA00004141"/>
    </source>
</evidence>
<gene>
    <name evidence="12" type="ORF">BD324DRAFT_653796</name>
</gene>
<keyword evidence="7 8" id="KW-0407">Ion channel</keyword>
<dbReference type="STRING" id="4999.A0A1Y1U6X0"/>
<dbReference type="InterPro" id="IPR003280">
    <property type="entry name" value="2pore_dom_K_chnl"/>
</dbReference>
<accession>A0A1Y1U6X0</accession>
<keyword evidence="3 8" id="KW-0812">Transmembrane</keyword>
<evidence type="ECO:0000256" key="5">
    <source>
        <dbReference type="ARBA" id="ARBA00023065"/>
    </source>
</evidence>
<proteinExistence type="inferred from homology"/>
<dbReference type="AlphaFoldDB" id="A0A1Y1U6X0"/>
<feature type="transmembrane region" description="Helical" evidence="10">
    <location>
        <begin position="104"/>
        <end position="131"/>
    </location>
</feature>
<feature type="compositionally biased region" description="Low complexity" evidence="9">
    <location>
        <begin position="470"/>
        <end position="493"/>
    </location>
</feature>
<feature type="transmembrane region" description="Helical" evidence="10">
    <location>
        <begin position="143"/>
        <end position="168"/>
    </location>
</feature>
<sequence length="836" mass="94355">MKDNDALAELNADQNKWLDRHLSPDGRIRSFAKYCPLIAATFAPFSTLMDIPALSERWYYIDGQIQPDYKACIALSALGLGLNLIANVLLLIRFSASKPGWSRYSTLFSTFLWIGKTAVALLNLAIFGALITRKPGYSFSEGFWCAVVSVIVAGTISLALLLHFLLGYDIREEENPLDVVDVRAEGRKFMLSVTVFMVVLGFQSLAFSRIEHWSYSDAIYFSTQTALTIGYGDLVPTTTAGKVLVFIFSVLTISQLGNEIALIISFMQSRAEVRREKWRKKYEEAMHREANLLRPKATLLEEMSLIYEINSREELMNQIVDLMWSAISLVIFWVAGAAIFNGLEGWGYGNAVYAVMVLSLTIGFGDYTPTTPAGRIVFVVYALMAVPIVTSFAVQTITGLLSTYSNRGEIRDRFRRDRQRNPQAFMAHSDFILHAHESYAEMRVRLLGEKIEAEKVDPTYHERKSRMMGQASSESEPPSAESSSSQTVVTASEADTRKQRPHIKTEGLGAVSSPMIPVMKAHARHQTKHTDNGKRKQLDHHTSAPLLHPGSWRDIMKEEKDRIEEHWPDKPLNEIENMVQKAHRDVEAIISSRNSRPSSFQRIGSDPKEEEAYLKDEAKAQELETEMLKKLMKLVIQLEAEARQMLLDSMEKGVARMLLRADRNVQERDVRAVRGDDADMIAIWRGVDKENEENHTRFPSMSNSMDLLSKVSRYRNTFATILVLGSILQRLSGDDLKRFERWQEHQVGEAPVSPTDRSRSSPRSPRYGPLGSLTDEPVRGSSEDDEGIRGRQRSSFSGLTKLIFDQHSKQLRKASTEEGSLKLNKHAAKRAFAGEF</sequence>
<dbReference type="Gene3D" id="1.10.287.70">
    <property type="match status" value="2"/>
</dbReference>
<reference evidence="12 13" key="1">
    <citation type="submission" date="2017-03" db="EMBL/GenBank/DDBJ databases">
        <title>Widespread Adenine N6-methylation of Active Genes in Fungi.</title>
        <authorList>
            <consortium name="DOE Joint Genome Institute"/>
            <person name="Mondo S.J."/>
            <person name="Dannebaum R.O."/>
            <person name="Kuo R.C."/>
            <person name="Louie K.B."/>
            <person name="Bewick A.J."/>
            <person name="Labutti K."/>
            <person name="Haridas S."/>
            <person name="Kuo A."/>
            <person name="Salamov A."/>
            <person name="Ahrendt S.R."/>
            <person name="Lau R."/>
            <person name="Bowen B.P."/>
            <person name="Lipzen A."/>
            <person name="Sullivan W."/>
            <person name="Andreopoulos W.B."/>
            <person name="Clum A."/>
            <person name="Lindquist E."/>
            <person name="Daum C."/>
            <person name="Northen T.R."/>
            <person name="Ramamoorthy G."/>
            <person name="Schmitz R.J."/>
            <person name="Gryganskyi A."/>
            <person name="Culley D."/>
            <person name="Magnuson J."/>
            <person name="James T.Y."/>
            <person name="O'Malley M.A."/>
            <person name="Stajich J.E."/>
            <person name="Spatafora J.W."/>
            <person name="Visel A."/>
            <person name="Grigoriev I.V."/>
        </authorList>
    </citation>
    <scope>NUCLEOTIDE SEQUENCE [LARGE SCALE GENOMIC DNA]</scope>
    <source>
        <strain evidence="12 13">NRRL Y-17943</strain>
    </source>
</reference>
<feature type="region of interest" description="Disordered" evidence="9">
    <location>
        <begin position="522"/>
        <end position="549"/>
    </location>
</feature>
<evidence type="ECO:0000256" key="9">
    <source>
        <dbReference type="SAM" id="MobiDB-lite"/>
    </source>
</evidence>
<feature type="transmembrane region" description="Helical" evidence="10">
    <location>
        <begin position="376"/>
        <end position="401"/>
    </location>
</feature>
<feature type="transmembrane region" description="Helical" evidence="10">
    <location>
        <begin position="34"/>
        <end position="53"/>
    </location>
</feature>
<comment type="subcellular location">
    <subcellularLocation>
        <location evidence="1">Membrane</location>
        <topology evidence="1">Multi-pass membrane protein</topology>
    </subcellularLocation>
</comment>
<evidence type="ECO:0000256" key="4">
    <source>
        <dbReference type="ARBA" id="ARBA00022989"/>
    </source>
</evidence>
<feature type="compositionally biased region" description="Basic and acidic residues" evidence="9">
    <location>
        <begin position="528"/>
        <end position="542"/>
    </location>
</feature>
<protein>
    <recommendedName>
        <fullName evidence="11">Potassium channel domain-containing protein</fullName>
    </recommendedName>
</protein>
<dbReference type="GO" id="GO:0030322">
    <property type="term" value="P:stabilization of membrane potential"/>
    <property type="evidence" value="ECO:0007669"/>
    <property type="project" value="TreeGrafter"/>
</dbReference>
<evidence type="ECO:0000256" key="7">
    <source>
        <dbReference type="ARBA" id="ARBA00023303"/>
    </source>
</evidence>
<keyword evidence="5 8" id="KW-0406">Ion transport</keyword>
<dbReference type="Proteomes" id="UP000193218">
    <property type="component" value="Unassembled WGS sequence"/>
</dbReference>
<evidence type="ECO:0000256" key="8">
    <source>
        <dbReference type="RuleBase" id="RU003857"/>
    </source>
</evidence>
<feature type="region of interest" description="Disordered" evidence="9">
    <location>
        <begin position="457"/>
        <end position="506"/>
    </location>
</feature>
<dbReference type="PANTHER" id="PTHR11003">
    <property type="entry name" value="POTASSIUM CHANNEL, SUBFAMILY K"/>
    <property type="match status" value="1"/>
</dbReference>
<dbReference type="InParanoid" id="A0A1Y1U6X0"/>
<evidence type="ECO:0000256" key="3">
    <source>
        <dbReference type="ARBA" id="ARBA00022692"/>
    </source>
</evidence>
<feature type="domain" description="Potassium channel" evidence="11">
    <location>
        <begin position="330"/>
        <end position="393"/>
    </location>
</feature>
<evidence type="ECO:0000256" key="10">
    <source>
        <dbReference type="SAM" id="Phobius"/>
    </source>
</evidence>
<dbReference type="PANTHER" id="PTHR11003:SF291">
    <property type="entry name" value="IP11374P"/>
    <property type="match status" value="1"/>
</dbReference>
<dbReference type="InterPro" id="IPR013099">
    <property type="entry name" value="K_chnl_dom"/>
</dbReference>
<dbReference type="OrthoDB" id="297496at2759"/>
<evidence type="ECO:0000313" key="13">
    <source>
        <dbReference type="Proteomes" id="UP000193218"/>
    </source>
</evidence>
<dbReference type="SUPFAM" id="SSF81324">
    <property type="entry name" value="Voltage-gated potassium channels"/>
    <property type="match status" value="2"/>
</dbReference>
<dbReference type="GO" id="GO:0022841">
    <property type="term" value="F:potassium ion leak channel activity"/>
    <property type="evidence" value="ECO:0007669"/>
    <property type="project" value="TreeGrafter"/>
</dbReference>
<comment type="similarity">
    <text evidence="8">Belongs to the two pore domain potassium channel (TC 1.A.1.8) family.</text>
</comment>
<dbReference type="GeneID" id="33560516"/>
<evidence type="ECO:0000256" key="2">
    <source>
        <dbReference type="ARBA" id="ARBA00022448"/>
    </source>
</evidence>
<dbReference type="GO" id="GO:0015271">
    <property type="term" value="F:outward rectifier potassium channel activity"/>
    <property type="evidence" value="ECO:0007669"/>
    <property type="project" value="TreeGrafter"/>
</dbReference>
<dbReference type="EMBL" id="NBSH01000017">
    <property type="protein sequence ID" value="ORX33742.1"/>
    <property type="molecule type" value="Genomic_DNA"/>
</dbReference>
<dbReference type="RefSeq" id="XP_021868041.1">
    <property type="nucleotide sequence ID" value="XM_022018707.1"/>
</dbReference>
<keyword evidence="4 10" id="KW-1133">Transmembrane helix</keyword>
<feature type="transmembrane region" description="Helical" evidence="10">
    <location>
        <begin position="322"/>
        <end position="340"/>
    </location>
</feature>
<feature type="transmembrane region" description="Helical" evidence="10">
    <location>
        <begin position="243"/>
        <end position="267"/>
    </location>
</feature>
<evidence type="ECO:0000256" key="6">
    <source>
        <dbReference type="ARBA" id="ARBA00023136"/>
    </source>
</evidence>